<dbReference type="PROSITE" id="PS50850">
    <property type="entry name" value="MFS"/>
    <property type="match status" value="1"/>
</dbReference>
<dbReference type="GO" id="GO:0005886">
    <property type="term" value="C:plasma membrane"/>
    <property type="evidence" value="ECO:0007669"/>
    <property type="project" value="UniProtKB-SubCell"/>
</dbReference>
<keyword evidence="3" id="KW-1003">Cell membrane</keyword>
<protein>
    <submittedName>
        <fullName evidence="9">MFS transporter</fullName>
    </submittedName>
</protein>
<dbReference type="PANTHER" id="PTHR43045:SF1">
    <property type="entry name" value="SHIKIMATE TRANSPORTER"/>
    <property type="match status" value="1"/>
</dbReference>
<feature type="transmembrane region" description="Helical" evidence="7">
    <location>
        <begin position="16"/>
        <end position="35"/>
    </location>
</feature>
<accession>A0A5C0UK97</accession>
<reference evidence="9 10" key="1">
    <citation type="submission" date="2019-08" db="EMBL/GenBank/DDBJ databases">
        <title>Highly reduced genomes of protist endosymbionts show evolutionary convergence.</title>
        <authorList>
            <person name="George E."/>
            <person name="Husnik F."/>
            <person name="Tashyreva D."/>
            <person name="Prokopchuk G."/>
            <person name="Horak A."/>
            <person name="Kwong W.K."/>
            <person name="Lukes J."/>
            <person name="Keeling P.J."/>
        </authorList>
    </citation>
    <scope>NUCLEOTIDE SEQUENCE [LARGE SCALE GENOMIC DNA]</scope>
    <source>
        <strain evidence="9">1621</strain>
    </source>
</reference>
<dbReference type="Pfam" id="PF00083">
    <property type="entry name" value="Sugar_tr"/>
    <property type="match status" value="1"/>
</dbReference>
<dbReference type="InterPro" id="IPR005828">
    <property type="entry name" value="MFS_sugar_transport-like"/>
</dbReference>
<evidence type="ECO:0000256" key="4">
    <source>
        <dbReference type="ARBA" id="ARBA00022692"/>
    </source>
</evidence>
<dbReference type="Gene3D" id="1.20.1250.20">
    <property type="entry name" value="MFS general substrate transporter like domains"/>
    <property type="match status" value="1"/>
</dbReference>
<evidence type="ECO:0000259" key="8">
    <source>
        <dbReference type="PROSITE" id="PS50850"/>
    </source>
</evidence>
<name>A0A5C0UK97_9RICK</name>
<gene>
    <name evidence="9" type="ORF">FZC37_02940</name>
</gene>
<keyword evidence="6 7" id="KW-0472">Membrane</keyword>
<organism evidence="9 10">
    <name type="scientific">Candidatus Sneabacter namystus</name>
    <dbReference type="NCBI Taxonomy" id="2601646"/>
    <lineage>
        <taxon>Bacteria</taxon>
        <taxon>Pseudomonadati</taxon>
        <taxon>Pseudomonadota</taxon>
        <taxon>Alphaproteobacteria</taxon>
        <taxon>Rickettsiales</taxon>
        <taxon>Rickettsiaceae</taxon>
        <taxon>Rickettsieae</taxon>
        <taxon>Candidatus Sneabacter</taxon>
    </lineage>
</organism>
<dbReference type="InterPro" id="IPR020846">
    <property type="entry name" value="MFS_dom"/>
</dbReference>
<comment type="subcellular location">
    <subcellularLocation>
        <location evidence="1">Cell membrane</location>
        <topology evidence="1">Multi-pass membrane protein</topology>
    </subcellularLocation>
</comment>
<keyword evidence="10" id="KW-1185">Reference proteome</keyword>
<evidence type="ECO:0000256" key="3">
    <source>
        <dbReference type="ARBA" id="ARBA00022475"/>
    </source>
</evidence>
<dbReference type="AlphaFoldDB" id="A0A5C0UK97"/>
<keyword evidence="4 7" id="KW-0812">Transmembrane</keyword>
<dbReference type="PANTHER" id="PTHR43045">
    <property type="entry name" value="SHIKIMATE TRANSPORTER"/>
    <property type="match status" value="1"/>
</dbReference>
<evidence type="ECO:0000256" key="6">
    <source>
        <dbReference type="ARBA" id="ARBA00023136"/>
    </source>
</evidence>
<evidence type="ECO:0000313" key="9">
    <source>
        <dbReference type="EMBL" id="QEK39862.1"/>
    </source>
</evidence>
<evidence type="ECO:0000256" key="7">
    <source>
        <dbReference type="SAM" id="Phobius"/>
    </source>
</evidence>
<evidence type="ECO:0000256" key="1">
    <source>
        <dbReference type="ARBA" id="ARBA00004651"/>
    </source>
</evidence>
<proteinExistence type="predicted"/>
<feature type="domain" description="Major facilitator superfamily (MFS) profile" evidence="8">
    <location>
        <begin position="16"/>
        <end position="415"/>
    </location>
</feature>
<feature type="transmembrane region" description="Helical" evidence="7">
    <location>
        <begin position="152"/>
        <end position="176"/>
    </location>
</feature>
<dbReference type="Proteomes" id="UP000323844">
    <property type="component" value="Chromosome"/>
</dbReference>
<dbReference type="SUPFAM" id="SSF103473">
    <property type="entry name" value="MFS general substrate transporter"/>
    <property type="match status" value="1"/>
</dbReference>
<feature type="transmembrane region" description="Helical" evidence="7">
    <location>
        <begin position="274"/>
        <end position="295"/>
    </location>
</feature>
<dbReference type="RefSeq" id="WP_148952223.1">
    <property type="nucleotide sequence ID" value="NZ_CP043312.1"/>
</dbReference>
<feature type="transmembrane region" description="Helical" evidence="7">
    <location>
        <begin position="307"/>
        <end position="335"/>
    </location>
</feature>
<evidence type="ECO:0000256" key="2">
    <source>
        <dbReference type="ARBA" id="ARBA00022448"/>
    </source>
</evidence>
<feature type="transmembrane region" description="Helical" evidence="7">
    <location>
        <begin position="86"/>
        <end position="105"/>
    </location>
</feature>
<feature type="transmembrane region" description="Helical" evidence="7">
    <location>
        <begin position="55"/>
        <end position="79"/>
    </location>
</feature>
<dbReference type="InterPro" id="IPR036259">
    <property type="entry name" value="MFS_trans_sf"/>
</dbReference>
<sequence>MAVTIATEDLAYQRRAAIILAIGTFLEFFDVWLYIHMSHILNSLFFPASMKGSWILANLSLCTTFAFRPFGALLFGWIGDTCGRKFTFILTNIVMSGTCAVMTILPEYSVIGVAASFGMLSCRVVQGITSSIEVIGARIFLLELIKPPRQYVFVSTLTLSCTLGGLFALVVCAAVVNLGINWRYAFAIGTMIAIAGSVARRALREAPDFLQAKTAVKKHSDSAKVKTSISKKSIFYMMLMNLASPVVMYVLYIHCPNVFKAKFGFVAKDIINHNLLLTCIDLFVDFAVTMIVIKIHPLKIVQFRSRAFLLVALLMPFMLQYASSAYIVLLAQALMIMCDLRQTPATPIFYSHFPVLQRFTTVSLIFAISKGISFPLGAFSMQPLTEKFGYYSIWIVAIPVWACFLTGFNYFNKLERDKLIRN</sequence>
<feature type="transmembrane region" description="Helical" evidence="7">
    <location>
        <begin position="388"/>
        <end position="411"/>
    </location>
</feature>
<feature type="transmembrane region" description="Helical" evidence="7">
    <location>
        <begin position="355"/>
        <end position="376"/>
    </location>
</feature>
<dbReference type="KEGG" id="snay:FZC37_02940"/>
<feature type="transmembrane region" description="Helical" evidence="7">
    <location>
        <begin position="182"/>
        <end position="203"/>
    </location>
</feature>
<evidence type="ECO:0000313" key="10">
    <source>
        <dbReference type="Proteomes" id="UP000323844"/>
    </source>
</evidence>
<dbReference type="EMBL" id="CP043312">
    <property type="protein sequence ID" value="QEK39862.1"/>
    <property type="molecule type" value="Genomic_DNA"/>
</dbReference>
<feature type="transmembrane region" description="Helical" evidence="7">
    <location>
        <begin position="234"/>
        <end position="254"/>
    </location>
</feature>
<dbReference type="OrthoDB" id="7160108at2"/>
<keyword evidence="5 7" id="KW-1133">Transmembrane helix</keyword>
<keyword evidence="2" id="KW-0813">Transport</keyword>
<dbReference type="GO" id="GO:0022857">
    <property type="term" value="F:transmembrane transporter activity"/>
    <property type="evidence" value="ECO:0007669"/>
    <property type="project" value="InterPro"/>
</dbReference>
<evidence type="ECO:0000256" key="5">
    <source>
        <dbReference type="ARBA" id="ARBA00022989"/>
    </source>
</evidence>